<evidence type="ECO:0000256" key="1">
    <source>
        <dbReference type="ARBA" id="ARBA00004123"/>
    </source>
</evidence>
<reference evidence="7 8" key="2">
    <citation type="journal article" date="2017" name="Genome Biol.">
        <title>New reference genome sequences of hot pepper reveal the massive evolution of plant disease-resistance genes by retroduplication.</title>
        <authorList>
            <person name="Kim S."/>
            <person name="Park J."/>
            <person name="Yeom S.I."/>
            <person name="Kim Y.M."/>
            <person name="Seo E."/>
            <person name="Kim K.T."/>
            <person name="Kim M.S."/>
            <person name="Lee J.M."/>
            <person name="Cheong K."/>
            <person name="Shin H.S."/>
            <person name="Kim S.B."/>
            <person name="Han K."/>
            <person name="Lee J."/>
            <person name="Park M."/>
            <person name="Lee H.A."/>
            <person name="Lee H.Y."/>
            <person name="Lee Y."/>
            <person name="Oh S."/>
            <person name="Lee J.H."/>
            <person name="Choi E."/>
            <person name="Choi E."/>
            <person name="Lee S.E."/>
            <person name="Jeon J."/>
            <person name="Kim H."/>
            <person name="Choi G."/>
            <person name="Song H."/>
            <person name="Lee J."/>
            <person name="Lee S.C."/>
            <person name="Kwon J.K."/>
            <person name="Lee H.Y."/>
            <person name="Koo N."/>
            <person name="Hong Y."/>
            <person name="Kim R.W."/>
            <person name="Kang W.H."/>
            <person name="Huh J.H."/>
            <person name="Kang B.C."/>
            <person name="Yang T.J."/>
            <person name="Lee Y.H."/>
            <person name="Bennetzen J.L."/>
            <person name="Choi D."/>
        </authorList>
    </citation>
    <scope>NUCLEOTIDE SEQUENCE [LARGE SCALE GENOMIC DNA]</scope>
    <source>
        <strain evidence="8">cv. CM334</strain>
    </source>
</reference>
<dbReference type="PANTHER" id="PTHR31989">
    <property type="entry name" value="NAC DOMAIN-CONTAINING PROTEIN 82-RELATED"/>
    <property type="match status" value="1"/>
</dbReference>
<proteinExistence type="predicted"/>
<evidence type="ECO:0000256" key="5">
    <source>
        <dbReference type="ARBA" id="ARBA00023242"/>
    </source>
</evidence>
<comment type="caution">
    <text evidence="7">The sequence shown here is derived from an EMBL/GenBank/DDBJ whole genome shotgun (WGS) entry which is preliminary data.</text>
</comment>
<evidence type="ECO:0000256" key="2">
    <source>
        <dbReference type="ARBA" id="ARBA00023015"/>
    </source>
</evidence>
<sequence>MGNNFDDELLMAYLLKFVCGMPIQCQQIQIVDLYGNNKPSQLFNTTITSVNYVFTKLKKKTRNGKTINRGIVGGDGSWKGINNSKPVYNREKSVIGFQKTFRFDEGIHVWNMKEYRLTDETIAVLRKRCQILHEDFVVCRITYHVPKPKQLTAKSSAQYQFQENQELGGSNAATVVPYDQFSSIWNGNEYSITQETPYVSPNDDIARYHRELDAYAASILESVSPIDHIAHRELDAYAATTLEFDMNSLDPYVPQDEDYCSLFCEDFYIGHTDLWS</sequence>
<keyword evidence="3" id="KW-0238">DNA-binding</keyword>
<dbReference type="OrthoDB" id="1305923at2759"/>
<evidence type="ECO:0000256" key="4">
    <source>
        <dbReference type="ARBA" id="ARBA00023163"/>
    </source>
</evidence>
<dbReference type="SUPFAM" id="SSF101941">
    <property type="entry name" value="NAC domain"/>
    <property type="match status" value="1"/>
</dbReference>
<dbReference type="STRING" id="4072.A0A1U8E1N4"/>
<reference evidence="7 8" key="1">
    <citation type="journal article" date="2014" name="Nat. Genet.">
        <title>Genome sequence of the hot pepper provides insights into the evolution of pungency in Capsicum species.</title>
        <authorList>
            <person name="Kim S."/>
            <person name="Park M."/>
            <person name="Yeom S.I."/>
            <person name="Kim Y.M."/>
            <person name="Lee J.M."/>
            <person name="Lee H.A."/>
            <person name="Seo E."/>
            <person name="Choi J."/>
            <person name="Cheong K."/>
            <person name="Kim K.T."/>
            <person name="Jung K."/>
            <person name="Lee G.W."/>
            <person name="Oh S.K."/>
            <person name="Bae C."/>
            <person name="Kim S.B."/>
            <person name="Lee H.Y."/>
            <person name="Kim S.Y."/>
            <person name="Kim M.S."/>
            <person name="Kang B.C."/>
            <person name="Jo Y.D."/>
            <person name="Yang H.B."/>
            <person name="Jeong H.J."/>
            <person name="Kang W.H."/>
            <person name="Kwon J.K."/>
            <person name="Shin C."/>
            <person name="Lim J.Y."/>
            <person name="Park J.H."/>
            <person name="Huh J.H."/>
            <person name="Kim J.S."/>
            <person name="Kim B.D."/>
            <person name="Cohen O."/>
            <person name="Paran I."/>
            <person name="Suh M.C."/>
            <person name="Lee S.B."/>
            <person name="Kim Y.K."/>
            <person name="Shin Y."/>
            <person name="Noh S.J."/>
            <person name="Park J."/>
            <person name="Seo Y.S."/>
            <person name="Kwon S.Y."/>
            <person name="Kim H.A."/>
            <person name="Park J.M."/>
            <person name="Kim H.J."/>
            <person name="Choi S.B."/>
            <person name="Bosland P.W."/>
            <person name="Reeves G."/>
            <person name="Jo S.H."/>
            <person name="Lee B.W."/>
            <person name="Cho H.T."/>
            <person name="Choi H.S."/>
            <person name="Lee M.S."/>
            <person name="Yu Y."/>
            <person name="Do Choi Y."/>
            <person name="Park B.S."/>
            <person name="van Deynze A."/>
            <person name="Ashrafi H."/>
            <person name="Hill T."/>
            <person name="Kim W.T."/>
            <person name="Pai H.S."/>
            <person name="Ahn H.K."/>
            <person name="Yeam I."/>
            <person name="Giovannoni J.J."/>
            <person name="Rose J.K."/>
            <person name="Sorensen I."/>
            <person name="Lee S.J."/>
            <person name="Kim R.W."/>
            <person name="Choi I.Y."/>
            <person name="Choi B.S."/>
            <person name="Lim J.S."/>
            <person name="Lee Y.H."/>
            <person name="Choi D."/>
        </authorList>
    </citation>
    <scope>NUCLEOTIDE SEQUENCE [LARGE SCALE GENOMIC DNA]</scope>
    <source>
        <strain evidence="8">cv. CM334</strain>
    </source>
</reference>
<dbReference type="KEGG" id="cann:107841826"/>
<gene>
    <name evidence="7" type="ORF">T459_01668</name>
</gene>
<feature type="domain" description="NAC" evidence="6">
    <location>
        <begin position="1"/>
        <end position="144"/>
    </location>
</feature>
<dbReference type="InterPro" id="IPR003441">
    <property type="entry name" value="NAC-dom"/>
</dbReference>
<keyword evidence="4" id="KW-0804">Transcription</keyword>
<evidence type="ECO:0000313" key="8">
    <source>
        <dbReference type="Proteomes" id="UP000222542"/>
    </source>
</evidence>
<protein>
    <recommendedName>
        <fullName evidence="6">NAC domain-containing protein</fullName>
    </recommendedName>
</protein>
<dbReference type="GO" id="GO:0006355">
    <property type="term" value="P:regulation of DNA-templated transcription"/>
    <property type="evidence" value="ECO:0007669"/>
    <property type="project" value="InterPro"/>
</dbReference>
<comment type="subcellular location">
    <subcellularLocation>
        <location evidence="1">Nucleus</location>
    </subcellularLocation>
</comment>
<dbReference type="Pfam" id="PF02365">
    <property type="entry name" value="NAM"/>
    <property type="match status" value="1"/>
</dbReference>
<dbReference type="AlphaFoldDB" id="A0A1U8E1N4"/>
<evidence type="ECO:0000313" key="7">
    <source>
        <dbReference type="EMBL" id="PHT93786.1"/>
    </source>
</evidence>
<dbReference type="InterPro" id="IPR036093">
    <property type="entry name" value="NAC_dom_sf"/>
</dbReference>
<keyword evidence="5" id="KW-0539">Nucleus</keyword>
<dbReference type="SMR" id="A0A1U8E1N4"/>
<dbReference type="GO" id="GO:0003677">
    <property type="term" value="F:DNA binding"/>
    <property type="evidence" value="ECO:0007669"/>
    <property type="project" value="UniProtKB-KW"/>
</dbReference>
<name>A0A1U8E1N4_CAPAN</name>
<organism evidence="7 8">
    <name type="scientific">Capsicum annuum</name>
    <name type="common">Capsicum pepper</name>
    <dbReference type="NCBI Taxonomy" id="4072"/>
    <lineage>
        <taxon>Eukaryota</taxon>
        <taxon>Viridiplantae</taxon>
        <taxon>Streptophyta</taxon>
        <taxon>Embryophyta</taxon>
        <taxon>Tracheophyta</taxon>
        <taxon>Spermatophyta</taxon>
        <taxon>Magnoliopsida</taxon>
        <taxon>eudicotyledons</taxon>
        <taxon>Gunneridae</taxon>
        <taxon>Pentapetalae</taxon>
        <taxon>asterids</taxon>
        <taxon>lamiids</taxon>
        <taxon>Solanales</taxon>
        <taxon>Solanaceae</taxon>
        <taxon>Solanoideae</taxon>
        <taxon>Capsiceae</taxon>
        <taxon>Capsicum</taxon>
    </lineage>
</organism>
<keyword evidence="2" id="KW-0805">Transcription regulation</keyword>
<dbReference type="PROSITE" id="PS51005">
    <property type="entry name" value="NAC"/>
    <property type="match status" value="1"/>
</dbReference>
<evidence type="ECO:0000259" key="6">
    <source>
        <dbReference type="PROSITE" id="PS51005"/>
    </source>
</evidence>
<dbReference type="Gramene" id="PHT93786">
    <property type="protein sequence ID" value="PHT93786"/>
    <property type="gene ID" value="T459_01668"/>
</dbReference>
<dbReference type="EMBL" id="AYRZ02000001">
    <property type="protein sequence ID" value="PHT93786.1"/>
    <property type="molecule type" value="Genomic_DNA"/>
</dbReference>
<dbReference type="OMA" id="NEYSITQ"/>
<dbReference type="Gene3D" id="2.170.150.80">
    <property type="entry name" value="NAC domain"/>
    <property type="match status" value="1"/>
</dbReference>
<evidence type="ECO:0000256" key="3">
    <source>
        <dbReference type="ARBA" id="ARBA00023125"/>
    </source>
</evidence>
<keyword evidence="8" id="KW-1185">Reference proteome</keyword>
<dbReference type="Proteomes" id="UP000222542">
    <property type="component" value="Unassembled WGS sequence"/>
</dbReference>
<accession>A0A1U8E1N4</accession>
<dbReference type="GO" id="GO:0005634">
    <property type="term" value="C:nucleus"/>
    <property type="evidence" value="ECO:0007669"/>
    <property type="project" value="UniProtKB-SubCell"/>
</dbReference>